<evidence type="ECO:0000256" key="1">
    <source>
        <dbReference type="SAM" id="MobiDB-lite"/>
    </source>
</evidence>
<proteinExistence type="predicted"/>
<dbReference type="GeneID" id="113395772"/>
<feature type="compositionally biased region" description="Polar residues" evidence="1">
    <location>
        <begin position="818"/>
        <end position="835"/>
    </location>
</feature>
<dbReference type="Proteomes" id="UP001652626">
    <property type="component" value="Chromosome 13"/>
</dbReference>
<feature type="region of interest" description="Disordered" evidence="1">
    <location>
        <begin position="1050"/>
        <end position="1106"/>
    </location>
</feature>
<accession>A0ABM4AN85</accession>
<reference evidence="3" key="1">
    <citation type="submission" date="2025-08" db="UniProtKB">
        <authorList>
            <consortium name="RefSeq"/>
        </authorList>
    </citation>
    <scope>IDENTIFICATION</scope>
    <source>
        <tissue evidence="3">Whole body</tissue>
    </source>
</reference>
<feature type="region of interest" description="Disordered" evidence="1">
    <location>
        <begin position="818"/>
        <end position="857"/>
    </location>
</feature>
<feature type="compositionally biased region" description="Basic and acidic residues" evidence="1">
    <location>
        <begin position="1050"/>
        <end position="1061"/>
    </location>
</feature>
<sequence>MGSGASELATDVPGSDLHLPSSGLRFSAQQVRSLNSYVDTLYEEDLNGRMSVETECAVESLVQRIVDGAGQRDPRFRCCHLIALHRDKKMRSRSLEYLVTLDSLPILNTVSDECRLQEGPVGYGKIRLTGREADKWSEFLTPTGYLNRDKVVERWVELVARCAQARGGGASRALGARAAGRAAPLAYCYLERVSHQAAAEHRLAIVEGAACVRVRVGAGRAEAKLVLGARAGGCSAHAYAPRVPLTHPLAPLHYAAAQADFYAAAVAPPPSIVSADRASTWQLWHPILEATLDGHNSPDSSIARVAGALNSMIDKMREGCFQVSLGDLDSHYTRPLANNNVGKGLSTRTHRLRLGEGYRAACVQGAAQLLSRHAAWCALRRRVERVAARGGAERFFLCAHIAHHLLLVLDDLLHLCEHGGVSGFVFAVERAGAARRGARAHSWAGDALALRHALQYLRRLAGEGECEYYEVVKILMGEDVPQSPAERLETALCGRWAAAWRARAGPRGAGAAPPAAVLRYLATATQELLACKNMVSYEHHNSFRANLLQATSLHQEHVEDLVHILAIMLDQARDAYLSNLQHSLSLDKELASYRARKWKKLKDYYDASSACLIDAARADAARRARAPHAPHAPHAHRLLADVLRWLYRGAKEDKKYLGPVLKPYLNDLYDTALENSWFLEDFEDKKCLGEFEGLKSYCLSVHEGSDPCVGLLDAAKKFAWAKALVDVLDRYRHFEFRLVFPTGGGQALSHRARLPRRARALTLSRRAKADAKLRLATRCVLAAFNSTLVGRAPSKQISHNGSTEEILTSVRHGNFWRNTTKPDVIPSTSNTNTLDQPKVRRRSRRSRPATSHGFPEITITNQSDTKTLRRKYHTLKSLVYKEPVESIKELRERPRCAGSTVRDKEHLSRPTILETLDFINGVKDSFCVEESGSSEAEESAWAARDECVVWRASPLGGAGARCGGALHAALGDLAPALLARGAFSNEPALLSTVEAIRCAVILLEITVVFAAVYRAHVAPQVLQELCALTANSEGALFALHRLARAARARSADSRRTWRLPDTEESAQEAPQIYRPRPPDYVSGDEAPQPPPLPRHSNEKQPKQHTDFVPQSRLETLQADMDQLQLISSKLSLQSLTQNPNHCTGIINPIYDIKMPRDKFTVKRTKSLGRSFSSRNLGIEITRYNLSLGQRNGKRTNDVVTAINGTTGETGLEFRNNFFHKNCVSNVVGDSYRISRVTID</sequence>
<dbReference type="RefSeq" id="XP_064072758.1">
    <property type="nucleotide sequence ID" value="XM_064216688.1"/>
</dbReference>
<name>A0ABM4AN85_VANTA</name>
<organism evidence="2 3">
    <name type="scientific">Vanessa tameamea</name>
    <name type="common">Kamehameha butterfly</name>
    <dbReference type="NCBI Taxonomy" id="334116"/>
    <lineage>
        <taxon>Eukaryota</taxon>
        <taxon>Metazoa</taxon>
        <taxon>Ecdysozoa</taxon>
        <taxon>Arthropoda</taxon>
        <taxon>Hexapoda</taxon>
        <taxon>Insecta</taxon>
        <taxon>Pterygota</taxon>
        <taxon>Neoptera</taxon>
        <taxon>Endopterygota</taxon>
        <taxon>Lepidoptera</taxon>
        <taxon>Glossata</taxon>
        <taxon>Ditrysia</taxon>
        <taxon>Papilionoidea</taxon>
        <taxon>Nymphalidae</taxon>
        <taxon>Nymphalinae</taxon>
        <taxon>Vanessa</taxon>
    </lineage>
</organism>
<evidence type="ECO:0000313" key="3">
    <source>
        <dbReference type="RefSeq" id="XP_064072758.1"/>
    </source>
</evidence>
<feature type="compositionally biased region" description="Basic and acidic residues" evidence="1">
    <location>
        <begin position="1095"/>
        <end position="1105"/>
    </location>
</feature>
<evidence type="ECO:0000313" key="2">
    <source>
        <dbReference type="Proteomes" id="UP001652626"/>
    </source>
</evidence>
<gene>
    <name evidence="3" type="primary">LOC113395772</name>
</gene>
<keyword evidence="2" id="KW-1185">Reference proteome</keyword>
<protein>
    <submittedName>
        <fullName evidence="3">Uncharacterized protein LOC113395772</fullName>
    </submittedName>
</protein>